<protein>
    <recommendedName>
        <fullName evidence="2">Cohesin subunit SA</fullName>
    </recommendedName>
    <alternativeName>
        <fullName evidence="2">SCC3 homolog</fullName>
    </alternativeName>
    <alternativeName>
        <fullName evidence="2">Stromal antigen</fullName>
    </alternativeName>
</protein>
<dbReference type="Pfam" id="PF08514">
    <property type="entry name" value="STAG"/>
    <property type="match status" value="1"/>
</dbReference>
<keyword evidence="2" id="KW-0539">Nucleus</keyword>
<dbReference type="GO" id="GO:0005634">
    <property type="term" value="C:nucleus"/>
    <property type="evidence" value="ECO:0007669"/>
    <property type="project" value="UniProtKB-SubCell"/>
</dbReference>
<dbReference type="InterPro" id="IPR020839">
    <property type="entry name" value="SCD"/>
</dbReference>
<reference evidence="4 5" key="1">
    <citation type="submission" date="2019-09" db="EMBL/GenBank/DDBJ databases">
        <title>Bird 10,000 Genomes (B10K) Project - Family phase.</title>
        <authorList>
            <person name="Zhang G."/>
        </authorList>
    </citation>
    <scope>NUCLEOTIDE SEQUENCE [LARGE SCALE GENOMIC DNA]</scope>
    <source>
        <strain evidence="4">B10K-DU-002-30</strain>
        <tissue evidence="4">Muscle</tissue>
    </source>
</reference>
<keyword evidence="2" id="KW-0159">Chromosome partition</keyword>
<keyword evidence="5" id="KW-1185">Reference proteome</keyword>
<comment type="caution">
    <text evidence="4">The sequence shown here is derived from an EMBL/GenBank/DDBJ whole genome shotgun (WGS) entry which is preliminary data.</text>
</comment>
<dbReference type="InterPro" id="IPR039662">
    <property type="entry name" value="Cohesin_Scc3/SA"/>
</dbReference>
<dbReference type="InterPro" id="IPR056396">
    <property type="entry name" value="HEAT_SCC3-SA"/>
</dbReference>
<dbReference type="AlphaFoldDB" id="A0A7L1QW46"/>
<dbReference type="SUPFAM" id="SSF48371">
    <property type="entry name" value="ARM repeat"/>
    <property type="match status" value="1"/>
</dbReference>
<evidence type="ECO:0000313" key="4">
    <source>
        <dbReference type="EMBL" id="NXO28150.1"/>
    </source>
</evidence>
<dbReference type="GO" id="GO:0000785">
    <property type="term" value="C:chromatin"/>
    <property type="evidence" value="ECO:0007669"/>
    <property type="project" value="UniProtKB-UniRule"/>
</dbReference>
<sequence>VEAVTLFEVVGMGKQAMQSVVVDWVEAYKQDRNVALLDLINFFIQCSGCQGMVTAEMFQSLYKKDVMRKMTETFDKDNEDYPLIRTGPYWKKFKANFCEFIAVLVQQCQCSILYDNYLMDTIISLLTGLADSMVRAFRHTSTLAAMKLLTAVVSVHLNLDVNKHNAQRLYEVEKKRISGKKTSYRLDQLERKRKEYEHKLLEIQNMMNAIFKGTFLNRYRDVIPEIRATCVEEIGCWIKTYPDAFLNDSYLKYVGWMLYDKQAEVRLKCLLGLQGIYSRKELVSRMDLFTNRFKDRIVSMPLDKDHEVAVQAMKLLMLMSQNCEDVLSAEDCEMLYQFVYTTHRPLAVAAGEFLYKRLLSHEGDKEVQPKGRKFGASTDQLKRLINFFLDSELHKHVAYLVDSLWEWAGKFLKDWECMTTLLLKNAEEAGEALSDAQESALIEIILATVREAAEGHPPVGRGAAKKILSVKEKKIQLEDCTKITEHFIMVLPQLLAKYSTDAQKVANLLQIPQYYNLDVYSTGRLEKHLDALLREIKDIVAKHSDMSVLEASSRTFNVLCREEIAIYSQVDCARTQMIDELMGQLNQLLDCFWQKEGGFCTDAGEISQMHSTLRRVAAFHNAHDLTKWNLYDKTLRFLVFETEHGSLPVLIILPALQCTYFSLLWQLAAVSKNSPKETLFPLRREVRHFSQICICFLHHKEKDVREKAFMILCDWLLILSHLDSNNNEETVGLLGYLPNTPLQEKLFSFIQEHVFMDEDEEKKDLTEEGKDETCKLDDLHKKRHLLAAYCKLIVYNVVEMTAAAEIYKYYVKTYSDFGDIIKETLSKTRYNNKIQSAKTLILCLQQLFQTHRESQDSSSGVDFSSPSFANIKELARRFSLTFGWDQVKSRESIAMIHKEGIEFAFQGATGGNGKCLPPNLSFLLIISEFSNKLLKPDKRLVYSYLRRYITEPLPCRGEEWQPLVWYRNSLLA</sequence>
<comment type="subunit">
    <text evidence="2">Part of the cohesin complex which is composed of a heterodimer between a SMC1 protein (SMC1A or SMC1B) and SMC3, which are attached via their hinge domain, and RAD21 which link them at their heads, and one STAG protein.</text>
</comment>
<name>A0A7L1QW46_9PASS</name>
<evidence type="ECO:0000256" key="1">
    <source>
        <dbReference type="ARBA" id="ARBA00005486"/>
    </source>
</evidence>
<dbReference type="GO" id="GO:0007059">
    <property type="term" value="P:chromosome segregation"/>
    <property type="evidence" value="ECO:0007669"/>
    <property type="project" value="UniProtKB-KW"/>
</dbReference>
<dbReference type="PANTHER" id="PTHR11199">
    <property type="entry name" value="STROMAL ANTIGEN"/>
    <property type="match status" value="1"/>
</dbReference>
<comment type="subcellular location">
    <subcellularLocation>
        <location evidence="2">Nucleus</location>
    </subcellularLocation>
    <subcellularLocation>
        <location evidence="2">Chromosome</location>
    </subcellularLocation>
    <subcellularLocation>
        <location evidence="2">Chromosome</location>
        <location evidence="2">Centromere</location>
    </subcellularLocation>
</comment>
<dbReference type="InterPro" id="IPR016024">
    <property type="entry name" value="ARM-type_fold"/>
</dbReference>
<feature type="non-terminal residue" evidence="4">
    <location>
        <position position="1"/>
    </location>
</feature>
<gene>
    <name evidence="4" type="primary">Stag2_2</name>
    <name evidence="4" type="ORF">CISJUN_R10731</name>
</gene>
<keyword evidence="2" id="KW-0132">Cell division</keyword>
<proteinExistence type="inferred from homology"/>
<dbReference type="GO" id="GO:0051301">
    <property type="term" value="P:cell division"/>
    <property type="evidence" value="ECO:0007669"/>
    <property type="project" value="UniProtKB-UniRule"/>
</dbReference>
<dbReference type="GO" id="GO:0003682">
    <property type="term" value="F:chromatin binding"/>
    <property type="evidence" value="ECO:0007669"/>
    <property type="project" value="TreeGrafter"/>
</dbReference>
<dbReference type="Pfam" id="PF24571">
    <property type="entry name" value="HEAT_SCC3-SA"/>
    <property type="match status" value="1"/>
</dbReference>
<keyword evidence="2" id="KW-0158">Chromosome</keyword>
<dbReference type="PROSITE" id="PS51425">
    <property type="entry name" value="SCD"/>
    <property type="match status" value="1"/>
</dbReference>
<dbReference type="Pfam" id="PF21581">
    <property type="entry name" value="SCD"/>
    <property type="match status" value="1"/>
</dbReference>
<dbReference type="PANTHER" id="PTHR11199:SF2">
    <property type="entry name" value="COHESIN SUBUNIT SA"/>
    <property type="match status" value="1"/>
</dbReference>
<dbReference type="GO" id="GO:0007062">
    <property type="term" value="P:sister chromatid cohesion"/>
    <property type="evidence" value="ECO:0007669"/>
    <property type="project" value="UniProtKB-UniRule"/>
</dbReference>
<dbReference type="GO" id="GO:0008278">
    <property type="term" value="C:cohesin complex"/>
    <property type="evidence" value="ECO:0007669"/>
    <property type="project" value="UniProtKB-UniRule"/>
</dbReference>
<accession>A0A7L1QW46</accession>
<feature type="non-terminal residue" evidence="4">
    <location>
        <position position="972"/>
    </location>
</feature>
<evidence type="ECO:0000313" key="5">
    <source>
        <dbReference type="Proteomes" id="UP000546986"/>
    </source>
</evidence>
<evidence type="ECO:0000259" key="3">
    <source>
        <dbReference type="PROSITE" id="PS51425"/>
    </source>
</evidence>
<feature type="domain" description="SCD" evidence="3">
    <location>
        <begin position="215"/>
        <end position="300"/>
    </location>
</feature>
<comment type="function">
    <text evidence="2">Component of cohesin complex, a complex required for the cohesion of sister chromatids after DNA replication. The cohesin complex apparently forms a large proteinaceous ring within which sister chromatids can be trapped. At anaphase, the complex is cleaved and dissociates from chromatin, allowing sister chromatids to segregate.</text>
</comment>
<dbReference type="Proteomes" id="UP000546986">
    <property type="component" value="Unassembled WGS sequence"/>
</dbReference>
<keyword evidence="2" id="KW-0131">Cell cycle</keyword>
<comment type="similarity">
    <text evidence="1 2">Belongs to the SCC3 family.</text>
</comment>
<dbReference type="GO" id="GO:0000775">
    <property type="term" value="C:chromosome, centromeric region"/>
    <property type="evidence" value="ECO:0007669"/>
    <property type="project" value="UniProtKB-SubCell"/>
</dbReference>
<dbReference type="InterPro" id="IPR013721">
    <property type="entry name" value="STAG"/>
</dbReference>
<evidence type="ECO:0000256" key="2">
    <source>
        <dbReference type="RuleBase" id="RU369063"/>
    </source>
</evidence>
<organism evidence="4 5">
    <name type="scientific">Cisticola juncidis</name>
    <dbReference type="NCBI Taxonomy" id="52622"/>
    <lineage>
        <taxon>Eukaryota</taxon>
        <taxon>Metazoa</taxon>
        <taxon>Chordata</taxon>
        <taxon>Craniata</taxon>
        <taxon>Vertebrata</taxon>
        <taxon>Euteleostomi</taxon>
        <taxon>Archelosauria</taxon>
        <taxon>Archosauria</taxon>
        <taxon>Dinosauria</taxon>
        <taxon>Saurischia</taxon>
        <taxon>Theropoda</taxon>
        <taxon>Coelurosauria</taxon>
        <taxon>Aves</taxon>
        <taxon>Neognathae</taxon>
        <taxon>Neoaves</taxon>
        <taxon>Telluraves</taxon>
        <taxon>Australaves</taxon>
        <taxon>Passeriformes</taxon>
        <taxon>Sylvioidea</taxon>
        <taxon>Cisticolidae</taxon>
        <taxon>Cisticola</taxon>
    </lineage>
</organism>
<dbReference type="EMBL" id="VXBR01008110">
    <property type="protein sequence ID" value="NXO28150.1"/>
    <property type="molecule type" value="Genomic_DNA"/>
</dbReference>